<keyword evidence="2" id="KW-0812">Transmembrane</keyword>
<dbReference type="OrthoDB" id="155529at2"/>
<dbReference type="Gene3D" id="3.60.10.10">
    <property type="entry name" value="Endonuclease/exonuclease/phosphatase"/>
    <property type="match status" value="1"/>
</dbReference>
<comment type="caution">
    <text evidence="4">The sequence shown here is derived from an EMBL/GenBank/DDBJ whole genome shotgun (WGS) entry which is preliminary data.</text>
</comment>
<dbReference type="GO" id="GO:0016020">
    <property type="term" value="C:membrane"/>
    <property type="evidence" value="ECO:0007669"/>
    <property type="project" value="GOC"/>
</dbReference>
<dbReference type="AlphaFoldDB" id="A0A5C4VPZ0"/>
<dbReference type="GO" id="GO:0006506">
    <property type="term" value="P:GPI anchor biosynthetic process"/>
    <property type="evidence" value="ECO:0007669"/>
    <property type="project" value="TreeGrafter"/>
</dbReference>
<dbReference type="InterPro" id="IPR036691">
    <property type="entry name" value="Endo/exonu/phosph_ase_sf"/>
</dbReference>
<dbReference type="SUPFAM" id="SSF56219">
    <property type="entry name" value="DNase I-like"/>
    <property type="match status" value="1"/>
</dbReference>
<evidence type="ECO:0000313" key="4">
    <source>
        <dbReference type="EMBL" id="TNM37545.1"/>
    </source>
</evidence>
<feature type="compositionally biased region" description="Polar residues" evidence="1">
    <location>
        <begin position="364"/>
        <end position="375"/>
    </location>
</feature>
<feature type="transmembrane region" description="Helical" evidence="2">
    <location>
        <begin position="22"/>
        <end position="44"/>
    </location>
</feature>
<dbReference type="RefSeq" id="WP_139624092.1">
    <property type="nucleotide sequence ID" value="NZ_VDMP01000026.1"/>
</dbReference>
<accession>A0A5C4VPZ0</accession>
<dbReference type="EMBL" id="VDMP01000026">
    <property type="protein sequence ID" value="TNM37545.1"/>
    <property type="molecule type" value="Genomic_DNA"/>
</dbReference>
<protein>
    <recommendedName>
        <fullName evidence="3">Endonuclease/exonuclease/phosphatase domain-containing protein</fullName>
    </recommendedName>
</protein>
<evidence type="ECO:0000313" key="5">
    <source>
        <dbReference type="Proteomes" id="UP000313231"/>
    </source>
</evidence>
<evidence type="ECO:0000256" key="1">
    <source>
        <dbReference type="SAM" id="MobiDB-lite"/>
    </source>
</evidence>
<evidence type="ECO:0000259" key="3">
    <source>
        <dbReference type="Pfam" id="PF03372"/>
    </source>
</evidence>
<keyword evidence="5" id="KW-1185">Reference proteome</keyword>
<reference evidence="4 5" key="1">
    <citation type="journal article" date="2016" name="Int. J. Syst. Evol. Microbiol.">
        <title>Nocardioides albidus sp. nov., an actinobacterium isolated from garden soil.</title>
        <authorList>
            <person name="Singh H."/>
            <person name="Du J."/>
            <person name="Trinh H."/>
            <person name="Won K."/>
            <person name="Yang J.E."/>
            <person name="Yin C."/>
            <person name="Kook M."/>
            <person name="Yi T.H."/>
        </authorList>
    </citation>
    <scope>NUCLEOTIDE SEQUENCE [LARGE SCALE GENOMIC DNA]</scope>
    <source>
        <strain evidence="4 5">CCTCC AB 2015297</strain>
    </source>
</reference>
<feature type="compositionally biased region" description="Basic and acidic residues" evidence="1">
    <location>
        <begin position="347"/>
        <end position="359"/>
    </location>
</feature>
<feature type="compositionally biased region" description="Low complexity" evidence="1">
    <location>
        <begin position="60"/>
        <end position="86"/>
    </location>
</feature>
<feature type="region of interest" description="Disordered" evidence="1">
    <location>
        <begin position="46"/>
        <end position="86"/>
    </location>
</feature>
<organism evidence="4 5">
    <name type="scientific">Nocardioides albidus</name>
    <dbReference type="NCBI Taxonomy" id="1517589"/>
    <lineage>
        <taxon>Bacteria</taxon>
        <taxon>Bacillati</taxon>
        <taxon>Actinomycetota</taxon>
        <taxon>Actinomycetes</taxon>
        <taxon>Propionibacteriales</taxon>
        <taxon>Nocardioidaceae</taxon>
        <taxon>Nocardioides</taxon>
    </lineage>
</organism>
<dbReference type="InterPro" id="IPR051916">
    <property type="entry name" value="GPI-anchor_lipid_remodeler"/>
</dbReference>
<evidence type="ECO:0000256" key="2">
    <source>
        <dbReference type="SAM" id="Phobius"/>
    </source>
</evidence>
<dbReference type="Pfam" id="PF03372">
    <property type="entry name" value="Exo_endo_phos"/>
    <property type="match status" value="1"/>
</dbReference>
<gene>
    <name evidence="4" type="ORF">FHP29_17220</name>
</gene>
<feature type="domain" description="Endonuclease/exonuclease/phosphatase" evidence="3">
    <location>
        <begin position="118"/>
        <end position="332"/>
    </location>
</feature>
<sequence length="375" mass="38987">MEESDEPDAPAGKRLAPAVSSLDMVVTLVAVVVVLAGLSVSLIFPPDEPATPVAHEGRRTPSASTGPTGTPGPAETPAPTATESPGVLVPPLAMEAERQSAQLVCQAQIGTTEFTALAYNIKSARAGSLERLLGVMQRSKAEVILLQEVDNRRRSTGSVDQAGWFAERLGGWHHAFGRNVTFGDGLYGTAVVSKYPILSSENTPLPNIGRAQPRGLLHAVIDIEGVEVSIYSTHLDNTSANIRTAQASRISSILAADPRPKILGGDMNTWPNSGPERILSSRLSDSFVVAGSGGGATHPASRPRTRIDYLLYGGPELTATSSVVMSEGGSDHLPVRSAFTLGGIKTEKCSGDAKAKPRDPGTPATPSGSASGTAE</sequence>
<dbReference type="PANTHER" id="PTHR14859">
    <property type="entry name" value="CALCOFLUOR WHITE HYPERSENSITIVE PROTEIN PRECURSOR"/>
    <property type="match status" value="1"/>
</dbReference>
<dbReference type="GO" id="GO:0003824">
    <property type="term" value="F:catalytic activity"/>
    <property type="evidence" value="ECO:0007669"/>
    <property type="project" value="InterPro"/>
</dbReference>
<dbReference type="PANTHER" id="PTHR14859:SF15">
    <property type="entry name" value="ENDONUCLEASE_EXONUCLEASE_PHOSPHATASE DOMAIN-CONTAINING PROTEIN"/>
    <property type="match status" value="1"/>
</dbReference>
<name>A0A5C4VPZ0_9ACTN</name>
<feature type="region of interest" description="Disordered" evidence="1">
    <location>
        <begin position="347"/>
        <end position="375"/>
    </location>
</feature>
<proteinExistence type="predicted"/>
<keyword evidence="2" id="KW-1133">Transmembrane helix</keyword>
<dbReference type="Proteomes" id="UP000313231">
    <property type="component" value="Unassembled WGS sequence"/>
</dbReference>
<keyword evidence="2" id="KW-0472">Membrane</keyword>
<dbReference type="InterPro" id="IPR005135">
    <property type="entry name" value="Endo/exonuclease/phosphatase"/>
</dbReference>